<evidence type="ECO:0000256" key="3">
    <source>
        <dbReference type="ARBA" id="ARBA00023239"/>
    </source>
</evidence>
<dbReference type="PANTHER" id="PTHR30502:SF0">
    <property type="entry name" value="PHOSPHOENOLPYRUVATE CARBOXYLASE FAMILY PROTEIN"/>
    <property type="match status" value="1"/>
</dbReference>
<dbReference type="OrthoDB" id="1621678at2759"/>
<evidence type="ECO:0000259" key="4">
    <source>
        <dbReference type="Pfam" id="PF03328"/>
    </source>
</evidence>
<dbReference type="InterPro" id="IPR050251">
    <property type="entry name" value="HpcH-HpaI_aldolase"/>
</dbReference>
<organism evidence="5 6">
    <name type="scientific">Mollisia scopiformis</name>
    <name type="common">Conifer needle endophyte fungus</name>
    <name type="synonym">Phialocephala scopiformis</name>
    <dbReference type="NCBI Taxonomy" id="149040"/>
    <lineage>
        <taxon>Eukaryota</taxon>
        <taxon>Fungi</taxon>
        <taxon>Dikarya</taxon>
        <taxon>Ascomycota</taxon>
        <taxon>Pezizomycotina</taxon>
        <taxon>Leotiomycetes</taxon>
        <taxon>Helotiales</taxon>
        <taxon>Mollisiaceae</taxon>
        <taxon>Mollisia</taxon>
    </lineage>
</organism>
<sequence length="325" mass="33910">MLLCENVLYTKAARGKLCKALVLRLVTNPLVIQFAKNAGFDVLWIEMEHSTYSITEASILSSAGMMAGLTPIVRVPYQCGMGFVQQVLDSGALAVVFPHISTAADAKAAVKMCKFPPLGKRSLWLQQAAVGLKTMPMEQMASEINAEASAVGLMIESADSIPNVDAIAAVEGVDLLIVGCIDLSTDMGMPGTIDAPEFRAALMAVSEACRSHNKIFGLAGNYKNLQFLDWAVNTLGARLILGQVDSNIISVGAAECVQNLNTIDRTAVSNNGSPSNGFLSNGGVLKVASNGFVSNGVSKGGVPKAVSKGGVSNGKPGISLDVSFT</sequence>
<accession>A0A194XPQ2</accession>
<keyword evidence="6" id="KW-1185">Reference proteome</keyword>
<comment type="similarity">
    <text evidence="1">Belongs to the HpcH/HpaI aldolase family.</text>
</comment>
<evidence type="ECO:0000256" key="2">
    <source>
        <dbReference type="ARBA" id="ARBA00022723"/>
    </source>
</evidence>
<dbReference type="InterPro" id="IPR040442">
    <property type="entry name" value="Pyrv_kinase-like_dom_sf"/>
</dbReference>
<dbReference type="GeneID" id="28831297"/>
<dbReference type="Pfam" id="PF03328">
    <property type="entry name" value="HpcH_HpaI"/>
    <property type="match status" value="1"/>
</dbReference>
<dbReference type="SUPFAM" id="SSF51621">
    <property type="entry name" value="Phosphoenolpyruvate/pyruvate domain"/>
    <property type="match status" value="1"/>
</dbReference>
<dbReference type="InterPro" id="IPR015813">
    <property type="entry name" value="Pyrv/PenolPyrv_kinase-like_dom"/>
</dbReference>
<dbReference type="GO" id="GO:0005737">
    <property type="term" value="C:cytoplasm"/>
    <property type="evidence" value="ECO:0007669"/>
    <property type="project" value="TreeGrafter"/>
</dbReference>
<evidence type="ECO:0000256" key="1">
    <source>
        <dbReference type="ARBA" id="ARBA00005568"/>
    </source>
</evidence>
<name>A0A194XPQ2_MOLSC</name>
<dbReference type="STRING" id="149040.A0A194XPQ2"/>
<dbReference type="InterPro" id="IPR005000">
    <property type="entry name" value="Aldolase/citrate-lyase_domain"/>
</dbReference>
<dbReference type="InParanoid" id="A0A194XPQ2"/>
<dbReference type="KEGG" id="psco:LY89DRAFT_762196"/>
<dbReference type="Gene3D" id="3.20.20.60">
    <property type="entry name" value="Phosphoenolpyruvate-binding domains"/>
    <property type="match status" value="1"/>
</dbReference>
<dbReference type="GO" id="GO:0046872">
    <property type="term" value="F:metal ion binding"/>
    <property type="evidence" value="ECO:0007669"/>
    <property type="project" value="UniProtKB-KW"/>
</dbReference>
<keyword evidence="5" id="KW-0670">Pyruvate</keyword>
<feature type="domain" description="HpcH/HpaI aldolase/citrate lyase" evidence="4">
    <location>
        <begin position="27"/>
        <end position="214"/>
    </location>
</feature>
<keyword evidence="2" id="KW-0479">Metal-binding</keyword>
<dbReference type="PANTHER" id="PTHR30502">
    <property type="entry name" value="2-KETO-3-DEOXY-L-RHAMNONATE ALDOLASE"/>
    <property type="match status" value="1"/>
</dbReference>
<proteinExistence type="inferred from homology"/>
<dbReference type="Proteomes" id="UP000070700">
    <property type="component" value="Unassembled WGS sequence"/>
</dbReference>
<gene>
    <name evidence="5" type="ORF">LY89DRAFT_762196</name>
</gene>
<evidence type="ECO:0000313" key="5">
    <source>
        <dbReference type="EMBL" id="KUJ22230.1"/>
    </source>
</evidence>
<dbReference type="EMBL" id="KQ947406">
    <property type="protein sequence ID" value="KUJ22230.1"/>
    <property type="molecule type" value="Genomic_DNA"/>
</dbReference>
<evidence type="ECO:0000313" key="6">
    <source>
        <dbReference type="Proteomes" id="UP000070700"/>
    </source>
</evidence>
<reference evidence="5 6" key="1">
    <citation type="submission" date="2015-10" db="EMBL/GenBank/DDBJ databases">
        <title>Full genome of DAOMC 229536 Phialocephala scopiformis, a fungal endophyte of spruce producing the potent anti-insectan compound rugulosin.</title>
        <authorList>
            <consortium name="DOE Joint Genome Institute"/>
            <person name="Walker A.K."/>
            <person name="Frasz S.L."/>
            <person name="Seifert K.A."/>
            <person name="Miller J.D."/>
            <person name="Mondo S.J."/>
            <person name="Labutti K."/>
            <person name="Lipzen A."/>
            <person name="Dockter R."/>
            <person name="Kennedy M."/>
            <person name="Grigoriev I.V."/>
            <person name="Spatafora J.W."/>
        </authorList>
    </citation>
    <scope>NUCLEOTIDE SEQUENCE [LARGE SCALE GENOMIC DNA]</scope>
    <source>
        <strain evidence="5 6">CBS 120377</strain>
    </source>
</reference>
<dbReference type="GO" id="GO:0016832">
    <property type="term" value="F:aldehyde-lyase activity"/>
    <property type="evidence" value="ECO:0007669"/>
    <property type="project" value="TreeGrafter"/>
</dbReference>
<keyword evidence="3" id="KW-0456">Lyase</keyword>
<dbReference type="AlphaFoldDB" id="A0A194XPQ2"/>
<protein>
    <submittedName>
        <fullName evidence="5">Phosphoenolpyruvate/pyruvate domain-containing protein</fullName>
    </submittedName>
</protein>
<dbReference type="RefSeq" id="XP_018076585.1">
    <property type="nucleotide sequence ID" value="XM_018221571.1"/>
</dbReference>